<dbReference type="GO" id="GO:0000287">
    <property type="term" value="F:magnesium ion binding"/>
    <property type="evidence" value="ECO:0007669"/>
    <property type="project" value="UniProtKB-UniRule"/>
</dbReference>
<dbReference type="Gene3D" id="3.30.460.10">
    <property type="entry name" value="Beta Polymerase, domain 2"/>
    <property type="match status" value="1"/>
</dbReference>
<feature type="binding site" evidence="11">
    <location>
        <position position="52"/>
    </location>
    <ligand>
        <name>Mg(2+)</name>
        <dbReference type="ChEBI" id="CHEBI:18420"/>
    </ligand>
</feature>
<feature type="binding site" evidence="11">
    <location>
        <position position="40"/>
    </location>
    <ligand>
        <name>CTP</name>
        <dbReference type="ChEBI" id="CHEBI:37563"/>
    </ligand>
</feature>
<dbReference type="InterPro" id="IPR023068">
    <property type="entry name" value="CCA-adding_enz_firmicutes"/>
</dbReference>
<evidence type="ECO:0000256" key="9">
    <source>
        <dbReference type="ARBA" id="ARBA00022842"/>
    </source>
</evidence>
<dbReference type="Gene3D" id="1.10.3090.10">
    <property type="entry name" value="cca-adding enzyme, domain 2"/>
    <property type="match status" value="1"/>
</dbReference>
<dbReference type="PANTHER" id="PTHR46173">
    <property type="entry name" value="CCA TRNA NUCLEOTIDYLTRANSFERASE 1, MITOCHONDRIAL"/>
    <property type="match status" value="1"/>
</dbReference>
<evidence type="ECO:0000256" key="2">
    <source>
        <dbReference type="ARBA" id="ARBA00022679"/>
    </source>
</evidence>
<dbReference type="NCBIfam" id="NF009814">
    <property type="entry name" value="PRK13299.1"/>
    <property type="match status" value="1"/>
</dbReference>
<keyword evidence="2 11" id="KW-0808">Transferase</keyword>
<keyword evidence="5 11" id="KW-0479">Metal-binding</keyword>
<keyword evidence="9 11" id="KW-0460">Magnesium</keyword>
<dbReference type="EMBL" id="AP026802">
    <property type="protein sequence ID" value="BDR58656.1"/>
    <property type="molecule type" value="Genomic_DNA"/>
</dbReference>
<name>A0AAU9D1Q9_9LACO</name>
<feature type="domain" description="Poly A polymerase head" evidence="12">
    <location>
        <begin position="32"/>
        <end position="152"/>
    </location>
</feature>
<dbReference type="GO" id="GO:0001680">
    <property type="term" value="P:tRNA 3'-terminal CCA addition"/>
    <property type="evidence" value="ECO:0007669"/>
    <property type="project" value="UniProtKB-UniRule"/>
</dbReference>
<evidence type="ECO:0000313" key="16">
    <source>
        <dbReference type="Proteomes" id="UP001321861"/>
    </source>
</evidence>
<dbReference type="GO" id="GO:0005524">
    <property type="term" value="F:ATP binding"/>
    <property type="evidence" value="ECO:0007669"/>
    <property type="project" value="UniProtKB-UniRule"/>
</dbReference>
<feature type="binding site" evidence="11">
    <location>
        <position position="40"/>
    </location>
    <ligand>
        <name>ATP</name>
        <dbReference type="ChEBI" id="CHEBI:30616"/>
    </ligand>
</feature>
<feature type="binding site" evidence="11">
    <location>
        <position position="167"/>
    </location>
    <ligand>
        <name>CTP</name>
        <dbReference type="ChEBI" id="CHEBI:37563"/>
    </ligand>
</feature>
<feature type="binding site" evidence="11">
    <location>
        <position position="121"/>
    </location>
    <ligand>
        <name>ATP</name>
        <dbReference type="ChEBI" id="CHEBI:30616"/>
    </ligand>
</feature>
<gene>
    <name evidence="11 15" type="primary">cca</name>
    <name evidence="15" type="ORF">XA3_10970</name>
</gene>
<feature type="binding site" evidence="11">
    <location>
        <position position="173"/>
    </location>
    <ligand>
        <name>ATP</name>
        <dbReference type="ChEBI" id="CHEBI:30616"/>
    </ligand>
</feature>
<comment type="miscellaneous">
    <text evidence="11">A single active site specifically recognizes both ATP and CTP and is responsible for their addition.</text>
</comment>
<feature type="binding site" evidence="11">
    <location>
        <position position="170"/>
    </location>
    <ligand>
        <name>CTP</name>
        <dbReference type="ChEBI" id="CHEBI:37563"/>
    </ligand>
</feature>
<dbReference type="Pfam" id="PF01743">
    <property type="entry name" value="PolyA_pol"/>
    <property type="match status" value="1"/>
</dbReference>
<reference evidence="15 16" key="1">
    <citation type="journal article" date="2023" name="Microbiol. Spectr.">
        <title>Symbiosis of Carpenter Bees with Uncharacterized Lactic Acid Bacteria Showing NAD Auxotrophy.</title>
        <authorList>
            <person name="Kawasaki S."/>
            <person name="Ozawa K."/>
            <person name="Mori T."/>
            <person name="Yamamoto A."/>
            <person name="Ito M."/>
            <person name="Ohkuma M."/>
            <person name="Sakamoto M."/>
            <person name="Matsutani M."/>
        </authorList>
    </citation>
    <scope>NUCLEOTIDE SEQUENCE [LARGE SCALE GENOMIC DNA]</scope>
    <source>
        <strain evidence="15 16">XA3</strain>
    </source>
</reference>
<dbReference type="Gene3D" id="1.10.246.80">
    <property type="match status" value="1"/>
</dbReference>
<feature type="binding site" evidence="11">
    <location>
        <position position="164"/>
    </location>
    <ligand>
        <name>CTP</name>
        <dbReference type="ChEBI" id="CHEBI:37563"/>
    </ligand>
</feature>
<organism evidence="15 16">
    <name type="scientific">Xylocopilactobacillus apicola</name>
    <dbReference type="NCBI Taxonomy" id="2932184"/>
    <lineage>
        <taxon>Bacteria</taxon>
        <taxon>Bacillati</taxon>
        <taxon>Bacillota</taxon>
        <taxon>Bacilli</taxon>
        <taxon>Lactobacillales</taxon>
        <taxon>Lactobacillaceae</taxon>
        <taxon>Xylocopilactobacillus</taxon>
    </lineage>
</organism>
<dbReference type="InterPro" id="IPR002646">
    <property type="entry name" value="PolA_pol_head_dom"/>
</dbReference>
<dbReference type="SUPFAM" id="SSF81891">
    <property type="entry name" value="Poly A polymerase C-terminal region-like"/>
    <property type="match status" value="1"/>
</dbReference>
<dbReference type="GO" id="GO:0042245">
    <property type="term" value="P:RNA repair"/>
    <property type="evidence" value="ECO:0007669"/>
    <property type="project" value="UniProtKB-KW"/>
</dbReference>
<feature type="binding site" evidence="11">
    <location>
        <position position="37"/>
    </location>
    <ligand>
        <name>CTP</name>
        <dbReference type="ChEBI" id="CHEBI:37563"/>
    </ligand>
</feature>
<dbReference type="EC" id="2.7.7.72" evidence="11"/>
<dbReference type="RefSeq" id="WP_317636528.1">
    <property type="nucleotide sequence ID" value="NZ_AP026802.1"/>
</dbReference>
<dbReference type="HAMAP" id="MF_01263">
    <property type="entry name" value="CCA_bact_type3"/>
    <property type="match status" value="1"/>
</dbReference>
<dbReference type="PANTHER" id="PTHR46173:SF1">
    <property type="entry name" value="CCA TRNA NUCLEOTIDYLTRANSFERASE 1, MITOCHONDRIAL"/>
    <property type="match status" value="1"/>
</dbReference>
<accession>A0AAU9D1Q9</accession>
<dbReference type="InterPro" id="IPR032828">
    <property type="entry name" value="PolyA_RNA-bd"/>
</dbReference>
<comment type="subunit">
    <text evidence="11">Homodimer.</text>
</comment>
<evidence type="ECO:0000256" key="4">
    <source>
        <dbReference type="ARBA" id="ARBA00022695"/>
    </source>
</evidence>
<evidence type="ECO:0000256" key="3">
    <source>
        <dbReference type="ARBA" id="ARBA00022694"/>
    </source>
</evidence>
<evidence type="ECO:0000256" key="11">
    <source>
        <dbReference type="HAMAP-Rule" id="MF_01263"/>
    </source>
</evidence>
<comment type="function">
    <text evidence="11">Catalyzes the addition and repair of the essential 3'-terminal CCA sequence in tRNAs without using a nucleic acid template. Adds these three nucleotides in the order of C, C, and A to the tRNA nucleotide-73, using CTP and ATP as substrates and producing inorganic pyrophosphate. tRNA 3'-terminal CCA addition is required both for tRNA processing and repair. Also involved in tRNA surveillance by mediating tandem CCA addition to generate a CCACCA at the 3' terminus of unstable tRNAs. While stable tRNAs receive only 3'-terminal CCA, unstable tRNAs are marked with CCACCA and rapidly degraded.</text>
</comment>
<dbReference type="InterPro" id="IPR050264">
    <property type="entry name" value="Bact_CCA-adding_enz_type3_sf"/>
</dbReference>
<dbReference type="SUPFAM" id="SSF81301">
    <property type="entry name" value="Nucleotidyltransferase"/>
    <property type="match status" value="1"/>
</dbReference>
<proteinExistence type="inferred from homology"/>
<feature type="binding site" evidence="11">
    <location>
        <position position="170"/>
    </location>
    <ligand>
        <name>ATP</name>
        <dbReference type="ChEBI" id="CHEBI:30616"/>
    </ligand>
</feature>
<feature type="binding site" evidence="11">
    <location>
        <position position="167"/>
    </location>
    <ligand>
        <name>ATP</name>
        <dbReference type="ChEBI" id="CHEBI:30616"/>
    </ligand>
</feature>
<keyword evidence="10 11" id="KW-0694">RNA-binding</keyword>
<comment type="similarity">
    <text evidence="11">Belongs to the tRNA nucleotidyltransferase/poly(A) polymerase family. Bacterial CCA-adding enzyme type 3 subfamily.</text>
</comment>
<evidence type="ECO:0000259" key="13">
    <source>
        <dbReference type="Pfam" id="PF12627"/>
    </source>
</evidence>
<dbReference type="GO" id="GO:0004810">
    <property type="term" value="F:CCA tRNA nucleotidyltransferase activity"/>
    <property type="evidence" value="ECO:0007669"/>
    <property type="project" value="UniProtKB-UniRule"/>
</dbReference>
<evidence type="ECO:0000259" key="12">
    <source>
        <dbReference type="Pfam" id="PF01743"/>
    </source>
</evidence>
<feature type="domain" description="CCA-adding enzyme C-terminal" evidence="14">
    <location>
        <begin position="254"/>
        <end position="400"/>
    </location>
</feature>
<dbReference type="Proteomes" id="UP001321861">
    <property type="component" value="Chromosome"/>
</dbReference>
<dbReference type="Pfam" id="PF13735">
    <property type="entry name" value="tRNA_NucTran2_2"/>
    <property type="match status" value="1"/>
</dbReference>
<evidence type="ECO:0000256" key="8">
    <source>
        <dbReference type="ARBA" id="ARBA00022840"/>
    </source>
</evidence>
<dbReference type="KEGG" id="xap:XA3_10970"/>
<protein>
    <recommendedName>
        <fullName evidence="11">CCA-adding enzyme</fullName>
        <ecNumber evidence="11">2.7.7.72</ecNumber>
    </recommendedName>
    <alternativeName>
        <fullName evidence="11">CCA tRNA nucleotidyltransferase</fullName>
    </alternativeName>
    <alternativeName>
        <fullName evidence="11">tRNA CCA-pyrophosphorylase</fullName>
    </alternativeName>
    <alternativeName>
        <fullName evidence="11">tRNA adenylyl-/cytidylyl- transferase</fullName>
    </alternativeName>
    <alternativeName>
        <fullName evidence="11">tRNA nucleotidyltransferase</fullName>
    </alternativeName>
    <alternativeName>
        <fullName evidence="11">tRNA-NT</fullName>
    </alternativeName>
</protein>
<feature type="binding site" evidence="11">
    <location>
        <position position="37"/>
    </location>
    <ligand>
        <name>ATP</name>
        <dbReference type="ChEBI" id="CHEBI:30616"/>
    </ligand>
</feature>
<keyword evidence="8 11" id="KW-0067">ATP-binding</keyword>
<feature type="binding site" evidence="11">
    <location>
        <position position="121"/>
    </location>
    <ligand>
        <name>CTP</name>
        <dbReference type="ChEBI" id="CHEBI:37563"/>
    </ligand>
</feature>
<dbReference type="InterPro" id="IPR032810">
    <property type="entry name" value="CCA-adding_enz_C"/>
</dbReference>
<dbReference type="InterPro" id="IPR043519">
    <property type="entry name" value="NT_sf"/>
</dbReference>
<feature type="binding site" evidence="11">
    <location>
        <position position="173"/>
    </location>
    <ligand>
        <name>CTP</name>
        <dbReference type="ChEBI" id="CHEBI:37563"/>
    </ligand>
</feature>
<evidence type="ECO:0000256" key="10">
    <source>
        <dbReference type="ARBA" id="ARBA00022884"/>
    </source>
</evidence>
<dbReference type="GO" id="GO:0000049">
    <property type="term" value="F:tRNA binding"/>
    <property type="evidence" value="ECO:0007669"/>
    <property type="project" value="UniProtKB-UniRule"/>
</dbReference>
<keyword evidence="16" id="KW-1185">Reference proteome</keyword>
<evidence type="ECO:0000256" key="5">
    <source>
        <dbReference type="ARBA" id="ARBA00022723"/>
    </source>
</evidence>
<keyword evidence="3 11" id="KW-0819">tRNA processing</keyword>
<keyword evidence="6 11" id="KW-0547">Nucleotide-binding</keyword>
<evidence type="ECO:0000256" key="7">
    <source>
        <dbReference type="ARBA" id="ARBA00022800"/>
    </source>
</evidence>
<comment type="catalytic activity">
    <reaction evidence="11">
        <text>a tRNA with a 3' CCA end + 2 CTP + ATP = a tRNA with a 3' CCACCA end + 3 diphosphate</text>
        <dbReference type="Rhea" id="RHEA:76235"/>
        <dbReference type="Rhea" id="RHEA-COMP:10468"/>
        <dbReference type="Rhea" id="RHEA-COMP:18655"/>
        <dbReference type="ChEBI" id="CHEBI:30616"/>
        <dbReference type="ChEBI" id="CHEBI:33019"/>
        <dbReference type="ChEBI" id="CHEBI:37563"/>
        <dbReference type="ChEBI" id="CHEBI:83071"/>
        <dbReference type="ChEBI" id="CHEBI:195187"/>
    </reaction>
</comment>
<keyword evidence="7 11" id="KW-0692">RNA repair</keyword>
<feature type="domain" description="tRNA nucleotidyltransferase/poly(A) polymerase RNA and SrmB- binding" evidence="13">
    <location>
        <begin position="179"/>
        <end position="238"/>
    </location>
</feature>
<dbReference type="AlphaFoldDB" id="A0AAU9D1Q9"/>
<keyword evidence="4 11" id="KW-0548">Nucleotidyltransferase</keyword>
<evidence type="ECO:0000313" key="15">
    <source>
        <dbReference type="EMBL" id="BDR58656.1"/>
    </source>
</evidence>
<sequence length="405" mass="46972">MNKKNFDPNNFPSPFKKAVPIMNKLQSSGFEVYFVGGSLRDLFLNVAIHDIDLATNALPLEVKKIFPHSFDTGIQHGTITVVYHHENYEVTTFRNDGDYLDHRHPENVQFVRNLQEDLKRRDFTINALAMSPTGQIIDYYGGIDDLDAKIIRCVLNPYKRFEEDALRIFRAVRFTSQLDFKLETDTYLALKEKVHLLANISIERIHSEFIKMMLGNAWQKGIQIIEETNIAEFMPSIDPLKLVRLLKSTYKNVHFPNEELIWATLFYFEILPQNQISKVLAKWKTSNSVIKNVQEILLFCKNYEKGQRDYHLFYGLLRENIINGIFILRKFAELQLPDLITNYDSLPIHQLKDLAVSGSDLIQEANFTPGVDLGKMIKLIESKVLKGELINDHQQIIDFVKENHV</sequence>
<dbReference type="Pfam" id="PF12627">
    <property type="entry name" value="PolyA_pol_RNAbd"/>
    <property type="match status" value="1"/>
</dbReference>
<feature type="binding site" evidence="11">
    <location>
        <position position="164"/>
    </location>
    <ligand>
        <name>ATP</name>
        <dbReference type="ChEBI" id="CHEBI:30616"/>
    </ligand>
</feature>
<evidence type="ECO:0000259" key="14">
    <source>
        <dbReference type="Pfam" id="PF13735"/>
    </source>
</evidence>
<evidence type="ECO:0000256" key="6">
    <source>
        <dbReference type="ARBA" id="ARBA00022741"/>
    </source>
</evidence>
<comment type="catalytic activity">
    <reaction evidence="11">
        <text>a tRNA precursor + 2 CTP + ATP = a tRNA with a 3' CCA end + 3 diphosphate</text>
        <dbReference type="Rhea" id="RHEA:14433"/>
        <dbReference type="Rhea" id="RHEA-COMP:10465"/>
        <dbReference type="Rhea" id="RHEA-COMP:10468"/>
        <dbReference type="ChEBI" id="CHEBI:30616"/>
        <dbReference type="ChEBI" id="CHEBI:33019"/>
        <dbReference type="ChEBI" id="CHEBI:37563"/>
        <dbReference type="ChEBI" id="CHEBI:74896"/>
        <dbReference type="ChEBI" id="CHEBI:83071"/>
        <dbReference type="EC" id="2.7.7.72"/>
    </reaction>
</comment>
<comment type="cofactor">
    <cofactor evidence="1 11">
        <name>Mg(2+)</name>
        <dbReference type="ChEBI" id="CHEBI:18420"/>
    </cofactor>
</comment>
<feature type="binding site" evidence="11">
    <location>
        <position position="50"/>
    </location>
    <ligand>
        <name>Mg(2+)</name>
        <dbReference type="ChEBI" id="CHEBI:18420"/>
    </ligand>
</feature>
<evidence type="ECO:0000256" key="1">
    <source>
        <dbReference type="ARBA" id="ARBA00001946"/>
    </source>
</evidence>
<dbReference type="CDD" id="cd05398">
    <property type="entry name" value="NT_ClassII-CCAase"/>
    <property type="match status" value="1"/>
</dbReference>